<dbReference type="UniPathway" id="UPA00392"/>
<comment type="pathway">
    <text evidence="2 17">tRNA modification; tRNA-queuosine biosynthesis.</text>
</comment>
<comment type="catalytic activity">
    <reaction evidence="16 17">
        <text>epoxyqueuosine(34) in tRNA + AH2 = queuosine(34) in tRNA + A + H2O</text>
        <dbReference type="Rhea" id="RHEA:32159"/>
        <dbReference type="Rhea" id="RHEA-COMP:18571"/>
        <dbReference type="Rhea" id="RHEA-COMP:18582"/>
        <dbReference type="ChEBI" id="CHEBI:13193"/>
        <dbReference type="ChEBI" id="CHEBI:15377"/>
        <dbReference type="ChEBI" id="CHEBI:17499"/>
        <dbReference type="ChEBI" id="CHEBI:194431"/>
        <dbReference type="ChEBI" id="CHEBI:194443"/>
        <dbReference type="EC" id="1.17.99.6"/>
    </reaction>
</comment>
<evidence type="ECO:0000256" key="2">
    <source>
        <dbReference type="ARBA" id="ARBA00004691"/>
    </source>
</evidence>
<evidence type="ECO:0000256" key="3">
    <source>
        <dbReference type="ARBA" id="ARBA00008207"/>
    </source>
</evidence>
<evidence type="ECO:0000313" key="19">
    <source>
        <dbReference type="Proteomes" id="UP000388056"/>
    </source>
</evidence>
<evidence type="ECO:0000256" key="7">
    <source>
        <dbReference type="ARBA" id="ARBA00022694"/>
    </source>
</evidence>
<keyword evidence="10 17" id="KW-0560">Oxidoreductase</keyword>
<dbReference type="RefSeq" id="WP_000567578.1">
    <property type="nucleotide sequence ID" value="NZ_CABEIU010000002.1"/>
</dbReference>
<dbReference type="InterPro" id="IPR003828">
    <property type="entry name" value="QueH"/>
</dbReference>
<evidence type="ECO:0000256" key="11">
    <source>
        <dbReference type="ARBA" id="ARBA00023004"/>
    </source>
</evidence>
<evidence type="ECO:0000256" key="8">
    <source>
        <dbReference type="ARBA" id="ARBA00022723"/>
    </source>
</evidence>
<dbReference type="GO" id="GO:0046872">
    <property type="term" value="F:metal ion binding"/>
    <property type="evidence" value="ECO:0007669"/>
    <property type="project" value="UniProtKB-KW"/>
</dbReference>
<evidence type="ECO:0000313" key="18">
    <source>
        <dbReference type="EMBL" id="VTT10860.1"/>
    </source>
</evidence>
<dbReference type="Pfam" id="PF02677">
    <property type="entry name" value="QueH"/>
    <property type="match status" value="1"/>
</dbReference>
<keyword evidence="9 17" id="KW-0671">Queuosine biosynthesis</keyword>
<evidence type="ECO:0000256" key="4">
    <source>
        <dbReference type="ARBA" id="ARBA00012622"/>
    </source>
</evidence>
<dbReference type="PANTHER" id="PTHR36701">
    <property type="entry name" value="EPOXYQUEUOSINE REDUCTASE QUEH"/>
    <property type="match status" value="1"/>
</dbReference>
<keyword evidence="11 17" id="KW-0408">Iron</keyword>
<comment type="function">
    <text evidence="1 17">Catalyzes the conversion of epoxyqueuosine (oQ) to queuosine (Q), which is a hypermodified base found in the wobble positions of tRNA(Asp), tRNA(Asn), tRNA(His) and tRNA(Tyr).</text>
</comment>
<evidence type="ECO:0000256" key="6">
    <source>
        <dbReference type="ARBA" id="ARBA00022485"/>
    </source>
</evidence>
<comment type="similarity">
    <text evidence="3 17">Belongs to the QueH family.</text>
</comment>
<dbReference type="EC" id="1.17.99.6" evidence="4 17"/>
<keyword evidence="6 17" id="KW-0004">4Fe-4S</keyword>
<dbReference type="GO" id="GO:0008616">
    <property type="term" value="P:tRNA queuosine(34) biosynthetic process"/>
    <property type="evidence" value="ECO:0007669"/>
    <property type="project" value="UniProtKB-UniRule"/>
</dbReference>
<keyword evidence="7 17" id="KW-0819">tRNA processing</keyword>
<dbReference type="GO" id="GO:0052693">
    <property type="term" value="F:epoxyqueuosine reductase activity"/>
    <property type="evidence" value="ECO:0007669"/>
    <property type="project" value="UniProtKB-UniRule"/>
</dbReference>
<evidence type="ECO:0000256" key="1">
    <source>
        <dbReference type="ARBA" id="ARBA00002268"/>
    </source>
</evidence>
<evidence type="ECO:0000256" key="17">
    <source>
        <dbReference type="HAMAP-Rule" id="MF_02089"/>
    </source>
</evidence>
<evidence type="ECO:0000256" key="5">
    <source>
        <dbReference type="ARBA" id="ARBA00016895"/>
    </source>
</evidence>
<keyword evidence="14 17" id="KW-0676">Redox-active center</keyword>
<evidence type="ECO:0000256" key="10">
    <source>
        <dbReference type="ARBA" id="ARBA00023002"/>
    </source>
</evidence>
<dbReference type="AlphaFoldDB" id="A0A4V0ERK4"/>
<evidence type="ECO:0000256" key="15">
    <source>
        <dbReference type="ARBA" id="ARBA00031446"/>
    </source>
</evidence>
<feature type="binding site" evidence="17">
    <location>
        <position position="44"/>
    </location>
    <ligand>
        <name>[4Fe-4S] cluster</name>
        <dbReference type="ChEBI" id="CHEBI:49883"/>
    </ligand>
</feature>
<keyword evidence="12 17" id="KW-0411">Iron-sulfur</keyword>
<feature type="disulfide bond" description="Redox-active" evidence="17">
    <location>
        <begin position="210"/>
        <end position="212"/>
    </location>
</feature>
<reference evidence="18 19" key="1">
    <citation type="submission" date="2019-05" db="EMBL/GenBank/DDBJ databases">
        <authorList>
            <consortium name="Pathogen Informatics"/>
        </authorList>
    </citation>
    <scope>NUCLEOTIDE SEQUENCE [LARGE SCALE GENOMIC DNA]</scope>
    <source>
        <strain evidence="18 19">NCTC10232</strain>
    </source>
</reference>
<dbReference type="PANTHER" id="PTHR36701:SF1">
    <property type="entry name" value="EPOXYQUEUOSINE REDUCTASE QUEH"/>
    <property type="match status" value="1"/>
</dbReference>
<feature type="binding site" evidence="17">
    <location>
        <position position="45"/>
    </location>
    <ligand>
        <name>[4Fe-4S] cluster</name>
        <dbReference type="ChEBI" id="CHEBI:49883"/>
    </ligand>
</feature>
<dbReference type="EMBL" id="CABEIU010000002">
    <property type="protein sequence ID" value="VTT10860.1"/>
    <property type="molecule type" value="Genomic_DNA"/>
</dbReference>
<organism evidence="18 19">
    <name type="scientific">Streptococcus oralis</name>
    <dbReference type="NCBI Taxonomy" id="1303"/>
    <lineage>
        <taxon>Bacteria</taxon>
        <taxon>Bacillati</taxon>
        <taxon>Bacillota</taxon>
        <taxon>Bacilli</taxon>
        <taxon>Lactobacillales</taxon>
        <taxon>Streptococcaceae</taxon>
        <taxon>Streptococcus</taxon>
    </lineage>
</organism>
<feature type="binding site" evidence="17">
    <location>
        <position position="131"/>
    </location>
    <ligand>
        <name>[4Fe-4S] cluster</name>
        <dbReference type="ChEBI" id="CHEBI:49883"/>
    </ligand>
</feature>
<dbReference type="Proteomes" id="UP000388056">
    <property type="component" value="Unassembled WGS sequence"/>
</dbReference>
<keyword evidence="8 17" id="KW-0479">Metal-binding</keyword>
<accession>A0A4V0ERK4</accession>
<evidence type="ECO:0000256" key="16">
    <source>
        <dbReference type="ARBA" id="ARBA00047415"/>
    </source>
</evidence>
<sequence>MIDVEEILSKMNPNQKINYDRVMQKMVQVWEKNEQRPTILMHVCCAPCSTYTLEYLTKYADVTIYFANSNIHPKVEYHKRAYVTKKFVSDFNERTGNTVQYLEAPYEPNEYRKLVRGLEEEPEGGDRCKVCFDYRLDKTAQVAMDLGFDYFGSALTISPHKNSQTINSIGIDVQKIYTTHYLPSDFKKNQGYKRSVEMCEEYDIYRQCYCGCVYAAQAQNIDLVQVKKDATAFLLDKDVEKDYSHIKFTVTKLDI</sequence>
<keyword evidence="13 17" id="KW-1015">Disulfide bond</keyword>
<name>A0A4V0ERK4_STROR</name>
<proteinExistence type="inferred from homology"/>
<dbReference type="HAMAP" id="MF_02089">
    <property type="entry name" value="QueH"/>
    <property type="match status" value="1"/>
</dbReference>
<evidence type="ECO:0000256" key="13">
    <source>
        <dbReference type="ARBA" id="ARBA00023157"/>
    </source>
</evidence>
<gene>
    <name evidence="17" type="primary">queH</name>
    <name evidence="18" type="ORF">NCTC10232_01556</name>
</gene>
<evidence type="ECO:0000256" key="9">
    <source>
        <dbReference type="ARBA" id="ARBA00022785"/>
    </source>
</evidence>
<protein>
    <recommendedName>
        <fullName evidence="5 17">Epoxyqueuosine reductase QueH</fullName>
        <ecNumber evidence="4 17">1.17.99.6</ecNumber>
    </recommendedName>
    <alternativeName>
        <fullName evidence="15 17">Queuosine biosynthesis protein QueH</fullName>
    </alternativeName>
</protein>
<feature type="binding site" evidence="17">
    <location>
        <position position="128"/>
    </location>
    <ligand>
        <name>[4Fe-4S] cluster</name>
        <dbReference type="ChEBI" id="CHEBI:49883"/>
    </ligand>
</feature>
<dbReference type="GO" id="GO:0051539">
    <property type="term" value="F:4 iron, 4 sulfur cluster binding"/>
    <property type="evidence" value="ECO:0007669"/>
    <property type="project" value="UniProtKB-UniRule"/>
</dbReference>
<evidence type="ECO:0000256" key="12">
    <source>
        <dbReference type="ARBA" id="ARBA00023014"/>
    </source>
</evidence>
<evidence type="ECO:0000256" key="14">
    <source>
        <dbReference type="ARBA" id="ARBA00023284"/>
    </source>
</evidence>